<dbReference type="EMBL" id="CM015731">
    <property type="protein sequence ID" value="KAF3704612.1"/>
    <property type="molecule type" value="Genomic_DNA"/>
</dbReference>
<accession>A0A6G1QPU4</accession>
<organism evidence="1 2">
    <name type="scientific">Channa argus</name>
    <name type="common">Northern snakehead</name>
    <name type="synonym">Ophicephalus argus</name>
    <dbReference type="NCBI Taxonomy" id="215402"/>
    <lineage>
        <taxon>Eukaryota</taxon>
        <taxon>Metazoa</taxon>
        <taxon>Chordata</taxon>
        <taxon>Craniata</taxon>
        <taxon>Vertebrata</taxon>
        <taxon>Euteleostomi</taxon>
        <taxon>Actinopterygii</taxon>
        <taxon>Neopterygii</taxon>
        <taxon>Teleostei</taxon>
        <taxon>Neoteleostei</taxon>
        <taxon>Acanthomorphata</taxon>
        <taxon>Anabantaria</taxon>
        <taxon>Anabantiformes</taxon>
        <taxon>Channoidei</taxon>
        <taxon>Channidae</taxon>
        <taxon>Channa</taxon>
    </lineage>
</organism>
<proteinExistence type="predicted"/>
<reference evidence="2" key="2">
    <citation type="submission" date="2019-02" db="EMBL/GenBank/DDBJ databases">
        <title>Opniocepnalus argus Var Kimnra genome.</title>
        <authorList>
            <person name="Zhou C."/>
            <person name="Xiao S."/>
        </authorList>
    </citation>
    <scope>NUCLEOTIDE SEQUENCE [LARGE SCALE GENOMIC DNA]</scope>
</reference>
<sequence length="54" mass="6149">MFKSIVHPPQCPLLTEEEGETIWQETVGRAGYKYMGTQVKTIRVNEKQEAKGPN</sequence>
<dbReference type="AlphaFoldDB" id="A0A6G1QPU4"/>
<gene>
    <name evidence="1" type="ORF">EXN66_Car020301</name>
</gene>
<reference evidence="1 2" key="1">
    <citation type="submission" date="2019-02" db="EMBL/GenBank/DDBJ databases">
        <title>Opniocepnalus argus genome.</title>
        <authorList>
            <person name="Zhou C."/>
            <person name="Xiao S."/>
        </authorList>
    </citation>
    <scope>NUCLEOTIDE SEQUENCE [LARGE SCALE GENOMIC DNA]</scope>
    <source>
        <strain evidence="1">OARG1902GOOAL</strain>
        <tissue evidence="1">Muscle</tissue>
    </source>
</reference>
<keyword evidence="2" id="KW-1185">Reference proteome</keyword>
<protein>
    <submittedName>
        <fullName evidence="1">Uncharacterized protein</fullName>
    </submittedName>
</protein>
<name>A0A6G1QPU4_CHAAH</name>
<dbReference type="Proteomes" id="UP000503349">
    <property type="component" value="Chromosome 20"/>
</dbReference>
<evidence type="ECO:0000313" key="2">
    <source>
        <dbReference type="Proteomes" id="UP000503349"/>
    </source>
</evidence>
<evidence type="ECO:0000313" key="1">
    <source>
        <dbReference type="EMBL" id="KAF3704612.1"/>
    </source>
</evidence>